<keyword evidence="3 5" id="KW-0269">Exonuclease</keyword>
<dbReference type="PANTHER" id="PTHR30337:SF0">
    <property type="entry name" value="NUCLEASE SBCCD SUBUNIT D"/>
    <property type="match status" value="1"/>
</dbReference>
<evidence type="ECO:0000256" key="3">
    <source>
        <dbReference type="ARBA" id="ARBA00022839"/>
    </source>
</evidence>
<gene>
    <name evidence="6" type="ORF">ENT92_02180</name>
    <name evidence="5" type="ORF">ENU14_07515</name>
</gene>
<evidence type="ECO:0000256" key="1">
    <source>
        <dbReference type="ARBA" id="ARBA00022722"/>
    </source>
</evidence>
<accession>A0A7C4HE33</accession>
<proteinExistence type="predicted"/>
<evidence type="ECO:0000313" key="6">
    <source>
        <dbReference type="EMBL" id="HGU65010.1"/>
    </source>
</evidence>
<dbReference type="InterPro" id="IPR004843">
    <property type="entry name" value="Calcineurin-like_PHP"/>
</dbReference>
<organism evidence="5">
    <name type="scientific">Staphylothermus marinus</name>
    <dbReference type="NCBI Taxonomy" id="2280"/>
    <lineage>
        <taxon>Archaea</taxon>
        <taxon>Thermoproteota</taxon>
        <taxon>Thermoprotei</taxon>
        <taxon>Desulfurococcales</taxon>
        <taxon>Desulfurococcaceae</taxon>
        <taxon>Staphylothermus</taxon>
    </lineage>
</organism>
<evidence type="ECO:0000259" key="4">
    <source>
        <dbReference type="Pfam" id="PF00149"/>
    </source>
</evidence>
<keyword evidence="2" id="KW-0378">Hydrolase</keyword>
<sequence length="434" mass="50313">MVEVDFLEFVHTSDIHIGAFGNRKLANATLNALEEIVQYVIENNYKYLVIAGDLFHYPRIENYDLLISVVKLFKKLREKKVKVISTLGSHDHSPRAGYTLKLLNEADLVITPIYEYYGNNLVLHPLETEDIVFYALPGLKNNNELNYLRENRVSYSKLAEINSSRKIVLIAHTSVEFAGYKPADYVSRYGRIKISSEEVYRNIPSRFNYIALGHIHFPLPIFEEAETNIAYPGAPIGSDRNDLYETILLRRNYGVNRRFLIVDLNNDKPFVKSKWSDFKVFVKEHSIVYNNRIDDLIKEVADVVKDMNSEYNVLLLKIDNVKNDDQGKVLSELKNIEKKHNVAIYPQLNVKNESEKFIVDIGTLGDLEDIEKKALNEIVEKMGLKTHVDRLVELMNELSKTRPENARKEDFYKQLFKNIEKILEEIIYESRSTS</sequence>
<name>A0A7C4HE33_STAMA</name>
<dbReference type="InterPro" id="IPR050535">
    <property type="entry name" value="DNA_Repair-Maintenance_Comp"/>
</dbReference>
<protein>
    <submittedName>
        <fullName evidence="5">DNA repair exonuclease</fullName>
    </submittedName>
</protein>
<dbReference type="PANTHER" id="PTHR30337">
    <property type="entry name" value="COMPONENT OF ATP-DEPENDENT DSDNA EXONUCLEASE"/>
    <property type="match status" value="1"/>
</dbReference>
<evidence type="ECO:0000313" key="5">
    <source>
        <dbReference type="EMBL" id="HGM59407.1"/>
    </source>
</evidence>
<keyword evidence="1" id="KW-0540">Nuclease</keyword>
<dbReference type="InterPro" id="IPR029052">
    <property type="entry name" value="Metallo-depent_PP-like"/>
</dbReference>
<dbReference type="Gene3D" id="3.60.21.10">
    <property type="match status" value="1"/>
</dbReference>
<evidence type="ECO:0000256" key="2">
    <source>
        <dbReference type="ARBA" id="ARBA00022801"/>
    </source>
</evidence>
<dbReference type="GO" id="GO:0004527">
    <property type="term" value="F:exonuclease activity"/>
    <property type="evidence" value="ECO:0007669"/>
    <property type="project" value="UniProtKB-KW"/>
</dbReference>
<feature type="domain" description="Calcineurin-like phosphoesterase" evidence="4">
    <location>
        <begin position="9"/>
        <end position="217"/>
    </location>
</feature>
<dbReference type="EMBL" id="DTBJ01000062">
    <property type="protein sequence ID" value="HGM59407.1"/>
    <property type="molecule type" value="Genomic_DNA"/>
</dbReference>
<dbReference type="Pfam" id="PF00149">
    <property type="entry name" value="Metallophos"/>
    <property type="match status" value="1"/>
</dbReference>
<dbReference type="CDD" id="cd00840">
    <property type="entry name" value="MPP_Mre11_N"/>
    <property type="match status" value="1"/>
</dbReference>
<dbReference type="InterPro" id="IPR041796">
    <property type="entry name" value="Mre11_N"/>
</dbReference>
<reference evidence="5" key="1">
    <citation type="journal article" date="2020" name="mSystems">
        <title>Genome- and Community-Level Interaction Insights into Carbon Utilization and Element Cycling Functions of Hydrothermarchaeota in Hydrothermal Sediment.</title>
        <authorList>
            <person name="Zhou Z."/>
            <person name="Liu Y."/>
            <person name="Xu W."/>
            <person name="Pan J."/>
            <person name="Luo Z.H."/>
            <person name="Li M."/>
        </authorList>
    </citation>
    <scope>NUCLEOTIDE SEQUENCE [LARGE SCALE GENOMIC DNA]</scope>
    <source>
        <strain evidence="6">SpSt-622</strain>
        <strain evidence="5">SpSt-642</strain>
    </source>
</reference>
<dbReference type="AlphaFoldDB" id="A0A7C4HE33"/>
<comment type="caution">
    <text evidence="5">The sequence shown here is derived from an EMBL/GenBank/DDBJ whole genome shotgun (WGS) entry which is preliminary data.</text>
</comment>
<dbReference type="EMBL" id="DTAN01000086">
    <property type="protein sequence ID" value="HGU65010.1"/>
    <property type="molecule type" value="Genomic_DNA"/>
</dbReference>
<dbReference type="SUPFAM" id="SSF56300">
    <property type="entry name" value="Metallo-dependent phosphatases"/>
    <property type="match status" value="1"/>
</dbReference>